<dbReference type="HOGENOM" id="CLU_018544_12_0_1"/>
<sequence>MDKSPCASYLHTNYSPTASEILEIKDFLAKPLARLNHLEDEINRLNAIIEKLCDEHEALNAEIEAHRALISPLRRMPLDIMVEIFTHCLPTEHNAVMSTREAPLLLGRVCSEWRSITLSTPRLWASLHILSSPLGSFFGDSAPDFEIEKCRKGAEEWIRRSGECPLSLSLHIPSPIYHFKSSVMQPFEKVLQQILPSSKRWKDFNCRGRNDSFTHFRNIAESDVPMMESLGITIVPGTVSEFYVETTVMDISGLLSAPKLRKLSLTSFRENLLSLPVRWSQLTQLTLNAEDSSKFSRTLMYSQVGKVLKNCLQLVSCSLRLGNTRHKDVQTAQLNHSVSPSEYTFTLPLLWKLCLIFSDKSDEVFLKYLDLPVLRHLEMSFERVGWRNGPDSRTQSTNQRSNFMGLLEQHGHKLKHLALDTRLPITSLYQLKSTTDSIIDEVVDRLTPSDETPDCLCPVLEEFRCKGSMGASFSEARLLSFVEKRCVHGEGSTLKRAGVALHRNEPEDLEDFLISLDSRIECGDYLHFEELDNAPIDARIFVRSKLGEGLAATVVDIQYAQSEPEQEEEEDHTSESLTPCFILRI</sequence>
<dbReference type="EMBL" id="DS547094">
    <property type="protein sequence ID" value="EDR12594.1"/>
    <property type="molecule type" value="Genomic_DNA"/>
</dbReference>
<dbReference type="AlphaFoldDB" id="B0CZC1"/>
<evidence type="ECO:0000313" key="3">
    <source>
        <dbReference type="Proteomes" id="UP000001194"/>
    </source>
</evidence>
<dbReference type="InParanoid" id="B0CZC1"/>
<dbReference type="OrthoDB" id="3051815at2759"/>
<name>B0CZC1_LACBS</name>
<organism evidence="3">
    <name type="scientific">Laccaria bicolor (strain S238N-H82 / ATCC MYA-4686)</name>
    <name type="common">Bicoloured deceiver</name>
    <name type="synonym">Laccaria laccata var. bicolor</name>
    <dbReference type="NCBI Taxonomy" id="486041"/>
    <lineage>
        <taxon>Eukaryota</taxon>
        <taxon>Fungi</taxon>
        <taxon>Dikarya</taxon>
        <taxon>Basidiomycota</taxon>
        <taxon>Agaricomycotina</taxon>
        <taxon>Agaricomycetes</taxon>
        <taxon>Agaricomycetidae</taxon>
        <taxon>Agaricales</taxon>
        <taxon>Agaricineae</taxon>
        <taxon>Hydnangiaceae</taxon>
        <taxon>Laccaria</taxon>
    </lineage>
</organism>
<keyword evidence="1" id="KW-0175">Coiled coil</keyword>
<dbReference type="Proteomes" id="UP000001194">
    <property type="component" value="Unassembled WGS sequence"/>
</dbReference>
<reference evidence="2 3" key="1">
    <citation type="journal article" date="2008" name="Nature">
        <title>The genome of Laccaria bicolor provides insights into mycorrhizal symbiosis.</title>
        <authorList>
            <person name="Martin F."/>
            <person name="Aerts A."/>
            <person name="Ahren D."/>
            <person name="Brun A."/>
            <person name="Danchin E.G.J."/>
            <person name="Duchaussoy F."/>
            <person name="Gibon J."/>
            <person name="Kohler A."/>
            <person name="Lindquist E."/>
            <person name="Pereda V."/>
            <person name="Salamov A."/>
            <person name="Shapiro H.J."/>
            <person name="Wuyts J."/>
            <person name="Blaudez D."/>
            <person name="Buee M."/>
            <person name="Brokstein P."/>
            <person name="Canbaeck B."/>
            <person name="Cohen D."/>
            <person name="Courty P.E."/>
            <person name="Coutinho P.M."/>
            <person name="Delaruelle C."/>
            <person name="Detter J.C."/>
            <person name="Deveau A."/>
            <person name="DiFazio S."/>
            <person name="Duplessis S."/>
            <person name="Fraissinet-Tachet L."/>
            <person name="Lucic E."/>
            <person name="Frey-Klett P."/>
            <person name="Fourrey C."/>
            <person name="Feussner I."/>
            <person name="Gay G."/>
            <person name="Grimwood J."/>
            <person name="Hoegger P.J."/>
            <person name="Jain P."/>
            <person name="Kilaru S."/>
            <person name="Labbe J."/>
            <person name="Lin Y.C."/>
            <person name="Legue V."/>
            <person name="Le Tacon F."/>
            <person name="Marmeisse R."/>
            <person name="Melayah D."/>
            <person name="Montanini B."/>
            <person name="Muratet M."/>
            <person name="Nehls U."/>
            <person name="Niculita-Hirzel H."/>
            <person name="Oudot-Le Secq M.P."/>
            <person name="Peter M."/>
            <person name="Quesneville H."/>
            <person name="Rajashekar B."/>
            <person name="Reich M."/>
            <person name="Rouhier N."/>
            <person name="Schmutz J."/>
            <person name="Yin T."/>
            <person name="Chalot M."/>
            <person name="Henrissat B."/>
            <person name="Kuees U."/>
            <person name="Lucas S."/>
            <person name="Van de Peer Y."/>
            <person name="Podila G.K."/>
            <person name="Polle A."/>
            <person name="Pukkila P.J."/>
            <person name="Richardson P.M."/>
            <person name="Rouze P."/>
            <person name="Sanders I.R."/>
            <person name="Stajich J.E."/>
            <person name="Tunlid A."/>
            <person name="Tuskan G."/>
            <person name="Grigoriev I.V."/>
        </authorList>
    </citation>
    <scope>NUCLEOTIDE SEQUENCE [LARGE SCALE GENOMIC DNA]</scope>
    <source>
        <strain evidence="3">S238N-H82 / ATCC MYA-4686</strain>
    </source>
</reference>
<dbReference type="RefSeq" id="XP_001876858.1">
    <property type="nucleotide sequence ID" value="XM_001876823.1"/>
</dbReference>
<gene>
    <name evidence="2" type="ORF">LACBIDRAFT_323170</name>
</gene>
<protein>
    <submittedName>
        <fullName evidence="2">Predicted protein</fullName>
    </submittedName>
</protein>
<evidence type="ECO:0000313" key="2">
    <source>
        <dbReference type="EMBL" id="EDR12594.1"/>
    </source>
</evidence>
<feature type="coiled-coil region" evidence="1">
    <location>
        <begin position="35"/>
        <end position="69"/>
    </location>
</feature>
<dbReference type="KEGG" id="lbc:LACBIDRAFT_323170"/>
<proteinExistence type="predicted"/>
<dbReference type="GeneID" id="6072502"/>
<keyword evidence="3" id="KW-1185">Reference proteome</keyword>
<evidence type="ECO:0000256" key="1">
    <source>
        <dbReference type="SAM" id="Coils"/>
    </source>
</evidence>
<accession>B0CZC1</accession>